<dbReference type="GO" id="GO:0030170">
    <property type="term" value="F:pyridoxal phosphate binding"/>
    <property type="evidence" value="ECO:0007669"/>
    <property type="project" value="TreeGrafter"/>
</dbReference>
<keyword evidence="6" id="KW-1185">Reference proteome</keyword>
<feature type="modified residue" description="N6-(pyridoxal phosphate)lysine" evidence="3">
    <location>
        <position position="180"/>
    </location>
</feature>
<evidence type="ECO:0000256" key="3">
    <source>
        <dbReference type="PIRSR" id="PIRSR000390-2"/>
    </source>
</evidence>
<evidence type="ECO:0000313" key="6">
    <source>
        <dbReference type="Proteomes" id="UP000294257"/>
    </source>
</evidence>
<dbReference type="AlphaFoldDB" id="A0A4Q7KV98"/>
<protein>
    <submittedName>
        <fullName evidence="5">dTDP-4-amino-4,6-dideoxygalactose transaminase</fullName>
    </submittedName>
</protein>
<comment type="caution">
    <text evidence="5">The sequence shown here is derived from an EMBL/GenBank/DDBJ whole genome shotgun (WGS) entry which is preliminary data.</text>
</comment>
<keyword evidence="3 4" id="KW-0663">Pyridoxal phosphate</keyword>
<dbReference type="CDD" id="cd00616">
    <property type="entry name" value="AHBA_syn"/>
    <property type="match status" value="1"/>
</dbReference>
<dbReference type="GO" id="GO:0008483">
    <property type="term" value="F:transaminase activity"/>
    <property type="evidence" value="ECO:0007669"/>
    <property type="project" value="TreeGrafter"/>
</dbReference>
<evidence type="ECO:0000256" key="1">
    <source>
        <dbReference type="ARBA" id="ARBA00001933"/>
    </source>
</evidence>
<dbReference type="PANTHER" id="PTHR30244">
    <property type="entry name" value="TRANSAMINASE"/>
    <property type="match status" value="1"/>
</dbReference>
<dbReference type="InterPro" id="IPR015421">
    <property type="entry name" value="PyrdxlP-dep_Trfase_major"/>
</dbReference>
<dbReference type="GO" id="GO:0000271">
    <property type="term" value="P:polysaccharide biosynthetic process"/>
    <property type="evidence" value="ECO:0007669"/>
    <property type="project" value="TreeGrafter"/>
</dbReference>
<evidence type="ECO:0000313" key="5">
    <source>
        <dbReference type="EMBL" id="RZS40929.1"/>
    </source>
</evidence>
<dbReference type="RefSeq" id="WP_130343914.1">
    <property type="nucleotide sequence ID" value="NZ_SGWQ01000003.1"/>
</dbReference>
<comment type="cofactor">
    <cofactor evidence="1">
        <name>pyridoxal 5'-phosphate</name>
        <dbReference type="ChEBI" id="CHEBI:597326"/>
    </cofactor>
</comment>
<dbReference type="Gene3D" id="3.40.640.10">
    <property type="entry name" value="Type I PLP-dependent aspartate aminotransferase-like (Major domain)"/>
    <property type="match status" value="1"/>
</dbReference>
<dbReference type="InterPro" id="IPR000653">
    <property type="entry name" value="DegT/StrS_aminotransferase"/>
</dbReference>
<dbReference type="SUPFAM" id="SSF53383">
    <property type="entry name" value="PLP-dependent transferases"/>
    <property type="match status" value="1"/>
</dbReference>
<dbReference type="InterPro" id="IPR015422">
    <property type="entry name" value="PyrdxlP-dep_Trfase_small"/>
</dbReference>
<dbReference type="PANTHER" id="PTHR30244:SF34">
    <property type="entry name" value="DTDP-4-AMINO-4,6-DIDEOXYGALACTOSE TRANSAMINASE"/>
    <property type="match status" value="1"/>
</dbReference>
<proteinExistence type="inferred from homology"/>
<reference evidence="5 6" key="1">
    <citation type="submission" date="2019-02" db="EMBL/GenBank/DDBJ databases">
        <title>Genomic Encyclopedia of Type Strains, Phase IV (KMG-IV): sequencing the most valuable type-strain genomes for metagenomic binning, comparative biology and taxonomic classification.</title>
        <authorList>
            <person name="Goeker M."/>
        </authorList>
    </citation>
    <scope>NUCLEOTIDE SEQUENCE [LARGE SCALE GENOMIC DNA]</scope>
    <source>
        <strain evidence="5 6">DSM 101727</strain>
    </source>
</reference>
<organism evidence="5 6">
    <name type="scientific">Herbihabitans rhizosphaerae</name>
    <dbReference type="NCBI Taxonomy" id="1872711"/>
    <lineage>
        <taxon>Bacteria</taxon>
        <taxon>Bacillati</taxon>
        <taxon>Actinomycetota</taxon>
        <taxon>Actinomycetes</taxon>
        <taxon>Pseudonocardiales</taxon>
        <taxon>Pseudonocardiaceae</taxon>
        <taxon>Herbihabitans</taxon>
    </lineage>
</organism>
<feature type="active site" description="Proton acceptor" evidence="2">
    <location>
        <position position="180"/>
    </location>
</feature>
<dbReference type="EMBL" id="SGWQ01000003">
    <property type="protein sequence ID" value="RZS40929.1"/>
    <property type="molecule type" value="Genomic_DNA"/>
</dbReference>
<accession>A0A4Q7KV98</accession>
<dbReference type="Proteomes" id="UP000294257">
    <property type="component" value="Unassembled WGS sequence"/>
</dbReference>
<dbReference type="OrthoDB" id="5342089at2"/>
<name>A0A4Q7KV98_9PSEU</name>
<dbReference type="Pfam" id="PF01041">
    <property type="entry name" value="DegT_DnrJ_EryC1"/>
    <property type="match status" value="1"/>
</dbReference>
<dbReference type="InterPro" id="IPR015424">
    <property type="entry name" value="PyrdxlP-dep_Trfase"/>
</dbReference>
<dbReference type="PIRSF" id="PIRSF000390">
    <property type="entry name" value="PLP_StrS"/>
    <property type="match status" value="1"/>
</dbReference>
<sequence length="377" mass="39835">MIPITRLFVGEEEADAAAEAVRSGWLSVGPRAAEFEKLVAERVGAAHGVSVNSCTTALHLSLLAVGIGPGDEVICPSFTFIATPNAIRYTGAAPVFADIDPLTYNVDPVHVEQLITERTKAIMPASQIGLAADLPALRKIADRHGLHLIEDAAPSLGATIDGVLLGAISDVTCFSFDARKILTTGEGGVITTDDAEVAEKLRALRAHAASVSTLARHTSTAVIAERYAEVGFNYKLTDIQAAVGVVQMGKLDHVVARRRALAARYDELLSGLETVGTPYEPAGYRHVYQSYAVRLRGVSQMEVMNAMAARGVATRRIIACHLEPAYADLSTPDLPPDLPQSARAAAEHVLLPMFVGLTEAEQDEVVAALTAAVSGSP</sequence>
<evidence type="ECO:0000256" key="4">
    <source>
        <dbReference type="RuleBase" id="RU004508"/>
    </source>
</evidence>
<dbReference type="Gene3D" id="3.90.1150.10">
    <property type="entry name" value="Aspartate Aminotransferase, domain 1"/>
    <property type="match status" value="1"/>
</dbReference>
<evidence type="ECO:0000256" key="2">
    <source>
        <dbReference type="PIRSR" id="PIRSR000390-1"/>
    </source>
</evidence>
<comment type="similarity">
    <text evidence="4">Belongs to the DegT/DnrJ/EryC1 family.</text>
</comment>
<gene>
    <name evidence="5" type="ORF">EV193_103244</name>
</gene>